<dbReference type="AlphaFoldDB" id="A0AAV5KFG6"/>
<dbReference type="Proteomes" id="UP001054252">
    <property type="component" value="Unassembled WGS sequence"/>
</dbReference>
<keyword evidence="3" id="KW-1185">Reference proteome</keyword>
<evidence type="ECO:0000313" key="3">
    <source>
        <dbReference type="Proteomes" id="UP001054252"/>
    </source>
</evidence>
<dbReference type="EMBL" id="BPVZ01000062">
    <property type="protein sequence ID" value="GKV23300.1"/>
    <property type="molecule type" value="Genomic_DNA"/>
</dbReference>
<accession>A0AAV5KFG6</accession>
<organism evidence="2 3">
    <name type="scientific">Rubroshorea leprosula</name>
    <dbReference type="NCBI Taxonomy" id="152421"/>
    <lineage>
        <taxon>Eukaryota</taxon>
        <taxon>Viridiplantae</taxon>
        <taxon>Streptophyta</taxon>
        <taxon>Embryophyta</taxon>
        <taxon>Tracheophyta</taxon>
        <taxon>Spermatophyta</taxon>
        <taxon>Magnoliopsida</taxon>
        <taxon>eudicotyledons</taxon>
        <taxon>Gunneridae</taxon>
        <taxon>Pentapetalae</taxon>
        <taxon>rosids</taxon>
        <taxon>malvids</taxon>
        <taxon>Malvales</taxon>
        <taxon>Dipterocarpaceae</taxon>
        <taxon>Rubroshorea</taxon>
    </lineage>
</organism>
<gene>
    <name evidence="2" type="ORF">SLEP1_g33046</name>
</gene>
<evidence type="ECO:0008006" key="4">
    <source>
        <dbReference type="Google" id="ProtNLM"/>
    </source>
</evidence>
<name>A0AAV5KFG6_9ROSI</name>
<feature type="coiled-coil region" evidence="1">
    <location>
        <begin position="35"/>
        <end position="76"/>
    </location>
</feature>
<evidence type="ECO:0000256" key="1">
    <source>
        <dbReference type="SAM" id="Coils"/>
    </source>
</evidence>
<evidence type="ECO:0000313" key="2">
    <source>
        <dbReference type="EMBL" id="GKV23300.1"/>
    </source>
</evidence>
<proteinExistence type="predicted"/>
<feature type="coiled-coil region" evidence="1">
    <location>
        <begin position="144"/>
        <end position="178"/>
    </location>
</feature>
<sequence>MAQPEAPVPQATLVANTSMTNEDRAIKRARDQAYRERLKKRKTEMEGNMEALTQENKALKVENGALKAENTRLNQASQSQGEGMDKLKHDFNQLKHEYNKQTVLVQTLSGVLAGSAPSPRDEEVQKLKNEIDLFRQGMGMDSPCLELMKETAKLKHELEKVKHEKRALKVQLDALCEKIIAENPSP</sequence>
<keyword evidence="1" id="KW-0175">Coiled coil</keyword>
<comment type="caution">
    <text evidence="2">The sequence shown here is derived from an EMBL/GenBank/DDBJ whole genome shotgun (WGS) entry which is preliminary data.</text>
</comment>
<protein>
    <recommendedName>
        <fullName evidence="4">BZIP domain-containing protein</fullName>
    </recommendedName>
</protein>
<reference evidence="2 3" key="1">
    <citation type="journal article" date="2021" name="Commun. Biol.">
        <title>The genome of Shorea leprosula (Dipterocarpaceae) highlights the ecological relevance of drought in aseasonal tropical rainforests.</title>
        <authorList>
            <person name="Ng K.K.S."/>
            <person name="Kobayashi M.J."/>
            <person name="Fawcett J.A."/>
            <person name="Hatakeyama M."/>
            <person name="Paape T."/>
            <person name="Ng C.H."/>
            <person name="Ang C.C."/>
            <person name="Tnah L.H."/>
            <person name="Lee C.T."/>
            <person name="Nishiyama T."/>
            <person name="Sese J."/>
            <person name="O'Brien M.J."/>
            <person name="Copetti D."/>
            <person name="Mohd Noor M.I."/>
            <person name="Ong R.C."/>
            <person name="Putra M."/>
            <person name="Sireger I.Z."/>
            <person name="Indrioko S."/>
            <person name="Kosugi Y."/>
            <person name="Izuno A."/>
            <person name="Isagi Y."/>
            <person name="Lee S.L."/>
            <person name="Shimizu K.K."/>
        </authorList>
    </citation>
    <scope>NUCLEOTIDE SEQUENCE [LARGE SCALE GENOMIC DNA]</scope>
    <source>
        <strain evidence="2">214</strain>
    </source>
</reference>